<dbReference type="InterPro" id="IPR022409">
    <property type="entry name" value="PKD/Chitinase_dom"/>
</dbReference>
<feature type="region of interest" description="Disordered" evidence="1">
    <location>
        <begin position="1"/>
        <end position="20"/>
    </location>
</feature>
<organism evidence="3 4">
    <name type="scientific">Alicyclobacillus fodiniaquatilis</name>
    <dbReference type="NCBI Taxonomy" id="1661150"/>
    <lineage>
        <taxon>Bacteria</taxon>
        <taxon>Bacillati</taxon>
        <taxon>Bacillota</taxon>
        <taxon>Bacilli</taxon>
        <taxon>Bacillales</taxon>
        <taxon>Alicyclobacillaceae</taxon>
        <taxon>Alicyclobacillus</taxon>
    </lineage>
</organism>
<protein>
    <submittedName>
        <fullName evidence="3">Ig domain-containing protein</fullName>
    </submittedName>
</protein>
<dbReference type="EMBL" id="JBHUCX010000028">
    <property type="protein sequence ID" value="MFD1675379.1"/>
    <property type="molecule type" value="Genomic_DNA"/>
</dbReference>
<feature type="domain" description="PKD/Chitinase" evidence="2">
    <location>
        <begin position="156"/>
        <end position="243"/>
    </location>
</feature>
<sequence length="374" mass="39347">MSTGIGAGTTTSPNVSGLSETSGKIEIKAGILTKGSHTITVKATGYTDATVTQTITAPPSSAPPAPFINTIVFTEDAQVGDIYSDQLIVTGGTMPFTWSITNGSLPTGLSLNDRGEIVGTPTGQAGQYTFTVKVTDANNLSATRQLTLTVDGPTSVPAVSTASIAPNTIGQAYDQSLDATGGSAPYTWSITNGALPPGLSLNDQTGEITGTSSKSGVYNITVQVKDANGVTATQTIPIDILQSYDREVIWNGQVKNIPAIVGNDGGTQTTYMPIWYVMQLLKSMGIQSTWNGHDWDMNTSSTADLSGIQAGTGSASIYLNRTLVQRVNSQAKVDPSTNKLTTYMPIWYVEQVLNRVGLQSNWNGTTWSVTEQNS</sequence>
<evidence type="ECO:0000313" key="3">
    <source>
        <dbReference type="EMBL" id="MFD1675379.1"/>
    </source>
</evidence>
<dbReference type="Proteomes" id="UP001597079">
    <property type="component" value="Unassembled WGS sequence"/>
</dbReference>
<evidence type="ECO:0000256" key="1">
    <source>
        <dbReference type="SAM" id="MobiDB-lite"/>
    </source>
</evidence>
<evidence type="ECO:0000313" key="4">
    <source>
        <dbReference type="Proteomes" id="UP001597079"/>
    </source>
</evidence>
<dbReference type="PANTHER" id="PTHR37494:SF1">
    <property type="entry name" value="STAPHYLOCOCCUS AUREUS SURFACE PROTEIN A"/>
    <property type="match status" value="1"/>
</dbReference>
<dbReference type="InterPro" id="IPR011432">
    <property type="entry name" value="Shr-like_HID"/>
</dbReference>
<dbReference type="InterPro" id="IPR013783">
    <property type="entry name" value="Ig-like_fold"/>
</dbReference>
<dbReference type="Pfam" id="PF05345">
    <property type="entry name" value="He_PIG"/>
    <property type="match status" value="2"/>
</dbReference>
<comment type="caution">
    <text evidence="3">The sequence shown here is derived from an EMBL/GenBank/DDBJ whole genome shotgun (WGS) entry which is preliminary data.</text>
</comment>
<feature type="domain" description="PKD/Chitinase" evidence="2">
    <location>
        <begin position="52"/>
        <end position="153"/>
    </location>
</feature>
<dbReference type="SUPFAM" id="SSF49313">
    <property type="entry name" value="Cadherin-like"/>
    <property type="match status" value="2"/>
</dbReference>
<proteinExistence type="predicted"/>
<accession>A0ABW4JHH1</accession>
<name>A0ABW4JHH1_9BACL</name>
<reference evidence="4" key="1">
    <citation type="journal article" date="2019" name="Int. J. Syst. Evol. Microbiol.">
        <title>The Global Catalogue of Microorganisms (GCM) 10K type strain sequencing project: providing services to taxonomists for standard genome sequencing and annotation.</title>
        <authorList>
            <consortium name="The Broad Institute Genomics Platform"/>
            <consortium name="The Broad Institute Genome Sequencing Center for Infectious Disease"/>
            <person name="Wu L."/>
            <person name="Ma J."/>
        </authorList>
    </citation>
    <scope>NUCLEOTIDE SEQUENCE [LARGE SCALE GENOMIC DNA]</scope>
    <source>
        <strain evidence="4">CGMCC 1.12286</strain>
    </source>
</reference>
<keyword evidence="4" id="KW-1185">Reference proteome</keyword>
<dbReference type="RefSeq" id="WP_377943252.1">
    <property type="nucleotide sequence ID" value="NZ_JBHUCX010000028.1"/>
</dbReference>
<gene>
    <name evidence="3" type="ORF">ACFSB2_11805</name>
</gene>
<dbReference type="Pfam" id="PF07550">
    <property type="entry name" value="Shr-like_HID"/>
    <property type="match status" value="1"/>
</dbReference>
<dbReference type="InterPro" id="IPR015919">
    <property type="entry name" value="Cadherin-like_sf"/>
</dbReference>
<dbReference type="SMART" id="SM00089">
    <property type="entry name" value="PKD"/>
    <property type="match status" value="2"/>
</dbReference>
<dbReference type="Gene3D" id="2.60.40.10">
    <property type="entry name" value="Immunoglobulins"/>
    <property type="match status" value="2"/>
</dbReference>
<dbReference type="PANTHER" id="PTHR37494">
    <property type="entry name" value="HEMAGGLUTININ"/>
    <property type="match status" value="1"/>
</dbReference>
<evidence type="ECO:0000259" key="2">
    <source>
        <dbReference type="SMART" id="SM00089"/>
    </source>
</evidence>